<reference evidence="1 2" key="1">
    <citation type="submission" date="2016-06" db="EMBL/GenBank/DDBJ databases">
        <authorList>
            <person name="Kjaerup R.B."/>
            <person name="Dalgaard T.S."/>
            <person name="Juul-Madsen H.R."/>
        </authorList>
    </citation>
    <scope>NUCLEOTIDE SEQUENCE [LARGE SCALE GENOMIC DNA]</scope>
    <source>
        <strain evidence="1 2">GCSL-Mp3</strain>
    </source>
</reference>
<organism evidence="1 2">
    <name type="scientific">Morganella psychrotolerans</name>
    <dbReference type="NCBI Taxonomy" id="368603"/>
    <lineage>
        <taxon>Bacteria</taxon>
        <taxon>Pseudomonadati</taxon>
        <taxon>Pseudomonadota</taxon>
        <taxon>Gammaproteobacteria</taxon>
        <taxon>Enterobacterales</taxon>
        <taxon>Morganellaceae</taxon>
        <taxon>Morganella</taxon>
    </lineage>
</organism>
<comment type="caution">
    <text evidence="1">The sequence shown here is derived from an EMBL/GenBank/DDBJ whole genome shotgun (WGS) entry which is preliminary data.</text>
</comment>
<protein>
    <recommendedName>
        <fullName evidence="3">HK97 gp10 family phage protein</fullName>
    </recommendedName>
</protein>
<name>A0A1B8HQM2_9GAMM</name>
<dbReference type="EMBL" id="LZEX01000001">
    <property type="protein sequence ID" value="OBU11693.1"/>
    <property type="molecule type" value="Genomic_DNA"/>
</dbReference>
<gene>
    <name evidence="1" type="ORF">AYY17_03040</name>
</gene>
<proteinExistence type="predicted"/>
<evidence type="ECO:0000313" key="2">
    <source>
        <dbReference type="Proteomes" id="UP000092247"/>
    </source>
</evidence>
<dbReference type="Proteomes" id="UP000092247">
    <property type="component" value="Unassembled WGS sequence"/>
</dbReference>
<evidence type="ECO:0000313" key="1">
    <source>
        <dbReference type="EMBL" id="OBU11693.1"/>
    </source>
</evidence>
<dbReference type="AlphaFoldDB" id="A0A1B8HQM2"/>
<dbReference type="RefSeq" id="WP_067421136.1">
    <property type="nucleotide sequence ID" value="NZ_LZEX01000001.1"/>
</dbReference>
<evidence type="ECO:0008006" key="3">
    <source>
        <dbReference type="Google" id="ProtNLM"/>
    </source>
</evidence>
<sequence>MAAKIRGIADVSANINALVGGIRGRQITRAIQAAMLIGGAQATLFTPIGDTSTLINSQFREITVNGTRVTGRVGYSANYAVFVHDPKVKQKFRRATARKEFLKLGFEESRDEIEAAMRQEMRI</sequence>
<accession>A0A1B8HQM2</accession>